<dbReference type="GO" id="GO:0042742">
    <property type="term" value="P:defense response to bacterium"/>
    <property type="evidence" value="ECO:0007669"/>
    <property type="project" value="InterPro"/>
</dbReference>
<reference evidence="1 2" key="1">
    <citation type="submission" date="2012-05" db="EMBL/GenBank/DDBJ databases">
        <title>Genome sequence of Nitritalea halalkaliphila LW7.</title>
        <authorList>
            <person name="Jangir P.K."/>
            <person name="Singh A."/>
            <person name="Shivaji S."/>
            <person name="Sharma R."/>
        </authorList>
    </citation>
    <scope>NUCLEOTIDE SEQUENCE [LARGE SCALE GENOMIC DNA]</scope>
    <source>
        <strain evidence="1 2">LW7</strain>
    </source>
</reference>
<proteinExistence type="predicted"/>
<sequence length="103" mass="10900">MKGRRFLKILNRVGVKQNLFIMQFEELNNNELAEVNGGILGGLLGGLLGGNNFGQSASSGALLGGLNLTILSENVDSAGNRSTFGISLGLDNLGRFDSLRNSF</sequence>
<dbReference type="InterPro" id="IPR010133">
    <property type="entry name" value="Bacteriocin_signal_seq"/>
</dbReference>
<dbReference type="InterPro" id="IPR019493">
    <property type="entry name" value="Bacteriocin_IIb_lactacin-rel"/>
</dbReference>
<dbReference type="NCBIfam" id="TIGR01847">
    <property type="entry name" value="bacteriocin_sig"/>
    <property type="match status" value="1"/>
</dbReference>
<keyword evidence="2" id="KW-1185">Reference proteome</keyword>
<dbReference type="EMBL" id="AJYA01000077">
    <property type="protein sequence ID" value="EIM72763.1"/>
    <property type="molecule type" value="Genomic_DNA"/>
</dbReference>
<organism evidence="1 2">
    <name type="scientific">Nitritalea halalkaliphila LW7</name>
    <dbReference type="NCBI Taxonomy" id="1189621"/>
    <lineage>
        <taxon>Bacteria</taxon>
        <taxon>Pseudomonadati</taxon>
        <taxon>Bacteroidota</taxon>
        <taxon>Cytophagia</taxon>
        <taxon>Cytophagales</taxon>
        <taxon>Cyclobacteriaceae</taxon>
        <taxon>Nitritalea</taxon>
    </lineage>
</organism>
<comment type="caution">
    <text evidence="1">The sequence shown here is derived from an EMBL/GenBank/DDBJ whole genome shotgun (WGS) entry which is preliminary data.</text>
</comment>
<accession>I5BT61</accession>
<dbReference type="AlphaFoldDB" id="I5BT61"/>
<evidence type="ECO:0000313" key="2">
    <source>
        <dbReference type="Proteomes" id="UP000005551"/>
    </source>
</evidence>
<dbReference type="Pfam" id="PF10439">
    <property type="entry name" value="Bacteriocin_IIc"/>
    <property type="match status" value="1"/>
</dbReference>
<dbReference type="Proteomes" id="UP000005551">
    <property type="component" value="Unassembled WGS sequence"/>
</dbReference>
<evidence type="ECO:0000313" key="1">
    <source>
        <dbReference type="EMBL" id="EIM72763.1"/>
    </source>
</evidence>
<name>I5BT61_9BACT</name>
<gene>
    <name evidence="1" type="ORF">A3SI_19421</name>
</gene>
<protein>
    <submittedName>
        <fullName evidence="1">Uncharacterized protein</fullName>
    </submittedName>
</protein>